<keyword evidence="2" id="KW-0012">Acyltransferase</keyword>
<feature type="domain" description="N-acetyltransferase" evidence="3">
    <location>
        <begin position="4"/>
        <end position="151"/>
    </location>
</feature>
<dbReference type="Gene3D" id="3.40.630.30">
    <property type="match status" value="1"/>
</dbReference>
<proteinExistence type="predicted"/>
<organism evidence="4 5">
    <name type="scientific">Rouxiella silvae</name>
    <dbReference type="NCBI Taxonomy" id="1646373"/>
    <lineage>
        <taxon>Bacteria</taxon>
        <taxon>Pseudomonadati</taxon>
        <taxon>Pseudomonadota</taxon>
        <taxon>Gammaproteobacteria</taxon>
        <taxon>Enterobacterales</taxon>
        <taxon>Yersiniaceae</taxon>
        <taxon>Rouxiella</taxon>
    </lineage>
</organism>
<dbReference type="InterPro" id="IPR050832">
    <property type="entry name" value="Bact_Acetyltransf"/>
</dbReference>
<dbReference type="PANTHER" id="PTHR43877:SF2">
    <property type="entry name" value="AMINOALKYLPHOSPHONATE N-ACETYLTRANSFERASE-RELATED"/>
    <property type="match status" value="1"/>
</dbReference>
<sequence>MLTINLTTLQDPQFIKLVSQLDAYQSVLYPAESDYSIPLEEMANNEHYPFIADIEGVGVGCGCLYIGDNGLAEIKRVYVNPQFRGQRIAEQLMTAVEAQARRLRLPRLYLETGVDHQAAIGLYQKCGFMITERFGDYLDDPLSVFMLKDLQ</sequence>
<dbReference type="SUPFAM" id="SSF55729">
    <property type="entry name" value="Acyl-CoA N-acyltransferases (Nat)"/>
    <property type="match status" value="1"/>
</dbReference>
<dbReference type="InterPro" id="IPR016181">
    <property type="entry name" value="Acyl_CoA_acyltransferase"/>
</dbReference>
<evidence type="ECO:0000259" key="3">
    <source>
        <dbReference type="PROSITE" id="PS51186"/>
    </source>
</evidence>
<dbReference type="Proteomes" id="UP000192722">
    <property type="component" value="Unassembled WGS sequence"/>
</dbReference>
<dbReference type="RefSeq" id="WP_233427679.1">
    <property type="nucleotide sequence ID" value="NZ_CBCSCF010000002.1"/>
</dbReference>
<dbReference type="PROSITE" id="PS51186">
    <property type="entry name" value="GNAT"/>
    <property type="match status" value="1"/>
</dbReference>
<keyword evidence="5" id="KW-1185">Reference proteome</keyword>
<keyword evidence="1" id="KW-0808">Transferase</keyword>
<comment type="caution">
    <text evidence="4">The sequence shown here is derived from an EMBL/GenBank/DDBJ whole genome shotgun (WGS) entry which is preliminary data.</text>
</comment>
<evidence type="ECO:0000256" key="2">
    <source>
        <dbReference type="ARBA" id="ARBA00023315"/>
    </source>
</evidence>
<evidence type="ECO:0000256" key="1">
    <source>
        <dbReference type="ARBA" id="ARBA00022679"/>
    </source>
</evidence>
<name>A0ABX3TZT2_9GAMM</name>
<gene>
    <name evidence="4" type="ORF">BS639_14600</name>
</gene>
<accession>A0ABX3TZT2</accession>
<evidence type="ECO:0000313" key="5">
    <source>
        <dbReference type="Proteomes" id="UP000192722"/>
    </source>
</evidence>
<dbReference type="CDD" id="cd04301">
    <property type="entry name" value="NAT_SF"/>
    <property type="match status" value="1"/>
</dbReference>
<evidence type="ECO:0000313" key="4">
    <source>
        <dbReference type="EMBL" id="ORJ20539.1"/>
    </source>
</evidence>
<dbReference type="InterPro" id="IPR000182">
    <property type="entry name" value="GNAT_dom"/>
</dbReference>
<dbReference type="PANTHER" id="PTHR43877">
    <property type="entry name" value="AMINOALKYLPHOSPHONATE N-ACETYLTRANSFERASE-RELATED-RELATED"/>
    <property type="match status" value="1"/>
</dbReference>
<protein>
    <submittedName>
        <fullName evidence="4">GNAT family N-acetyltransferase</fullName>
    </submittedName>
</protein>
<dbReference type="EMBL" id="MRWD01000034">
    <property type="protein sequence ID" value="ORJ20539.1"/>
    <property type="molecule type" value="Genomic_DNA"/>
</dbReference>
<reference evidence="4 5" key="1">
    <citation type="journal article" date="2017" name="Int. J. Syst. Evol. Microbiol.">
        <title>Rouxiella badensis sp. nov. and Rouxiella silvae sp. nov. isolated from peat bog soil in Germany and emendation of the genus description.</title>
        <authorList>
            <person name="Le Fleche-Mateos A."/>
            <person name="Kugler J.H."/>
            <person name="Hansen S.H."/>
            <person name="Syldatk C."/>
            <person name="Hausmann R."/>
            <person name="Lomprez F."/>
            <person name="Vandenbogaert M."/>
            <person name="Manuguerra J.C."/>
            <person name="Grimont P.A."/>
        </authorList>
    </citation>
    <scope>NUCLEOTIDE SEQUENCE [LARGE SCALE GENOMIC DNA]</scope>
    <source>
        <strain evidence="4 5">213</strain>
    </source>
</reference>
<dbReference type="Pfam" id="PF00583">
    <property type="entry name" value="Acetyltransf_1"/>
    <property type="match status" value="1"/>
</dbReference>